<dbReference type="EMBL" id="CAKOGL010000031">
    <property type="protein sequence ID" value="CAH2108107.1"/>
    <property type="molecule type" value="Genomic_DNA"/>
</dbReference>
<dbReference type="AlphaFoldDB" id="A0AAU9V8J2"/>
<reference evidence="3" key="1">
    <citation type="submission" date="2022-03" db="EMBL/GenBank/DDBJ databases">
        <authorList>
            <person name="Tunstrom K."/>
        </authorList>
    </citation>
    <scope>NUCLEOTIDE SEQUENCE</scope>
</reference>
<feature type="region of interest" description="Disordered" evidence="1">
    <location>
        <begin position="1"/>
        <end position="82"/>
    </location>
</feature>
<dbReference type="SUPFAM" id="SSF56672">
    <property type="entry name" value="DNA/RNA polymerases"/>
    <property type="match status" value="1"/>
</dbReference>
<evidence type="ECO:0000313" key="3">
    <source>
        <dbReference type="EMBL" id="CAH2108107.1"/>
    </source>
</evidence>
<dbReference type="PROSITE" id="PS50878">
    <property type="entry name" value="RT_POL"/>
    <property type="match status" value="1"/>
</dbReference>
<evidence type="ECO:0000259" key="2">
    <source>
        <dbReference type="PROSITE" id="PS50878"/>
    </source>
</evidence>
<gene>
    <name evidence="3" type="ORF">EEDITHA_LOCUS22072</name>
</gene>
<accession>A0AAU9V8J2</accession>
<evidence type="ECO:0000256" key="1">
    <source>
        <dbReference type="SAM" id="MobiDB-lite"/>
    </source>
</evidence>
<dbReference type="Pfam" id="PF00078">
    <property type="entry name" value="RVT_1"/>
    <property type="match status" value="1"/>
</dbReference>
<organism evidence="3 4">
    <name type="scientific">Euphydryas editha</name>
    <name type="common">Edith's checkerspot</name>
    <dbReference type="NCBI Taxonomy" id="104508"/>
    <lineage>
        <taxon>Eukaryota</taxon>
        <taxon>Metazoa</taxon>
        <taxon>Ecdysozoa</taxon>
        <taxon>Arthropoda</taxon>
        <taxon>Hexapoda</taxon>
        <taxon>Insecta</taxon>
        <taxon>Pterygota</taxon>
        <taxon>Neoptera</taxon>
        <taxon>Endopterygota</taxon>
        <taxon>Lepidoptera</taxon>
        <taxon>Glossata</taxon>
        <taxon>Ditrysia</taxon>
        <taxon>Papilionoidea</taxon>
        <taxon>Nymphalidae</taxon>
        <taxon>Nymphalinae</taxon>
        <taxon>Euphydryas</taxon>
    </lineage>
</organism>
<dbReference type="InterPro" id="IPR000477">
    <property type="entry name" value="RT_dom"/>
</dbReference>
<dbReference type="Proteomes" id="UP001153954">
    <property type="component" value="Unassembled WGS sequence"/>
</dbReference>
<evidence type="ECO:0000313" key="4">
    <source>
        <dbReference type="Proteomes" id="UP001153954"/>
    </source>
</evidence>
<dbReference type="GO" id="GO:0071897">
    <property type="term" value="P:DNA biosynthetic process"/>
    <property type="evidence" value="ECO:0007669"/>
    <property type="project" value="UniProtKB-ARBA"/>
</dbReference>
<protein>
    <recommendedName>
        <fullName evidence="2">Reverse transcriptase domain-containing protein</fullName>
    </recommendedName>
</protein>
<sequence length="1191" mass="136850">MKKARGRLAQPRPRVLSCSDTKSSTSDDEYQTPLSTAESDINDADSPVRRSKRRRVIRPPPASLEVQGQRAPTRNPAAGGAVRRMRWTQKMNESVMRAYYEATGGGINLTAYRSTMLSLFQALEPTVTVTAQRLSDQVRAIQRCHLLDESILERLRTNLPQFNTVSYTCAIQSSQNMQRQVTNLNVINSNSVDLSVNCQDNEHMRRALEDAILKYRTMPPNIRPHLPRLPIHRRNLALVGAMDKILKEYLGNTQNLSDTHSLLYCGAAAVCNVAHVNFPSNKTTLPSNTAPAWQVRIEKRIHLTRTLIAKLICFRNGNRRPKIMRFVHQAFAGTNITSSEYINSVTDRIDFLKQKLCAWAKRIKRYKKRRDRYYQNSIFQSDQRKVYRNWEQCTTNVVNNDLPDRDAITNFWRNIWSDPIDHIDSDWMSVVRRRCNSLPQMETTTISPDDVSRAIRSSSNWKCPGRDGLHNFWLKWFRSSHPVLATQFQDALITGSLPTFMTTGFTFLLYKSGSTTDPKNYRPITCLPTIYKLLTSILATKIMKHITTNNILATAQNGCKPGSRGTKELLLIDMTICQQVRRNRKNLAAAWIDYKKAYDSVPHSWLMETMKLYRIDTALCSFLGSCMEQWTTYLQYPGGINVPESTEPIRIKRGIFQGDSLSPLWFCLAMNPLSTLLEDSGLGFHLRKEGKAISHLFYMDDLKLFASKRPELYKLLKITETFSTCIKMEFGVDKCAFIHVERGRIISSENLQLTNSLSLRSLNEGETYKYLGMSEALGIDDGAMKQLIRERFFGRLKKVLNSFLSGGNKVRAFNSWVMPLIVYTFGILRWTQTELDSLDRKVRKMLTIYRMHHPRSSLMRLYIPRKCGGRGFLNAKDLHNRVVYNLREYFLNIKNDMHKDVVAVDKGFTPLSLGKEKLRKPIVMSTIDRVAIWRNKELHGRFYKALTDIDVDQSSSVSWLQHGNLFGETEGFVCAIMDEVIKTNNYRKHIMKDGTPDICRACRKPGESIRHIVSGCGRLANGEYLHRHNQVARIIHQQLALRYGLVENELPYYRYNPTPFLENSHALLYWDRSIITDRFIAANKPDIVLVDRSTRRAIIVDITIPHDDNLVKAEKEKLSKYLDLAHEITAMWNVDSTIIVPIVVSVNGLLAKSFDQHLKKLSLDCWIKGRIQKAVLLETARIVRRFLSLEP</sequence>
<name>A0AAU9V8J2_EUPED</name>
<dbReference type="InterPro" id="IPR043502">
    <property type="entry name" value="DNA/RNA_pol_sf"/>
</dbReference>
<proteinExistence type="predicted"/>
<feature type="domain" description="Reverse transcriptase" evidence="2">
    <location>
        <begin position="490"/>
        <end position="775"/>
    </location>
</feature>
<keyword evidence="4" id="KW-1185">Reference proteome</keyword>
<dbReference type="CDD" id="cd01650">
    <property type="entry name" value="RT_nLTR_like"/>
    <property type="match status" value="1"/>
</dbReference>
<dbReference type="PANTHER" id="PTHR35450">
    <property type="entry name" value="REVERSE TRANSCRIPTASE DOMAIN-CONTAINING PROTEIN"/>
    <property type="match status" value="1"/>
</dbReference>
<dbReference type="PANTHER" id="PTHR35450:SF2">
    <property type="entry name" value="REVERSE TRANSCRIPTASE DOMAIN-CONTAINING PROTEIN"/>
    <property type="match status" value="1"/>
</dbReference>
<comment type="caution">
    <text evidence="3">The sequence shown here is derived from an EMBL/GenBank/DDBJ whole genome shotgun (WGS) entry which is preliminary data.</text>
</comment>